<dbReference type="SMART" id="SM00033">
    <property type="entry name" value="CH"/>
    <property type="match status" value="1"/>
</dbReference>
<feature type="region of interest" description="Disordered" evidence="3">
    <location>
        <begin position="24"/>
        <end position="75"/>
    </location>
</feature>
<dbReference type="FunFam" id="1.10.418.10:FF:000020">
    <property type="entry name" value="Cytospin-A isoform 1"/>
    <property type="match status" value="1"/>
</dbReference>
<feature type="compositionally biased region" description="Basic and acidic residues" evidence="3">
    <location>
        <begin position="200"/>
        <end position="210"/>
    </location>
</feature>
<evidence type="ECO:0000259" key="4">
    <source>
        <dbReference type="PROSITE" id="PS50021"/>
    </source>
</evidence>
<dbReference type="Gene3D" id="1.10.418.10">
    <property type="entry name" value="Calponin-like domain"/>
    <property type="match status" value="1"/>
</dbReference>
<evidence type="ECO:0000313" key="6">
    <source>
        <dbReference type="Proteomes" id="UP001626550"/>
    </source>
</evidence>
<accession>A0ABD2QEN7</accession>
<reference evidence="5 6" key="1">
    <citation type="submission" date="2024-11" db="EMBL/GenBank/DDBJ databases">
        <title>Adaptive evolution of stress response genes in parasites aligns with host niche diversity.</title>
        <authorList>
            <person name="Hahn C."/>
            <person name="Resl P."/>
        </authorList>
    </citation>
    <scope>NUCLEOTIDE SEQUENCE [LARGE SCALE GENOMIC DNA]</scope>
    <source>
        <strain evidence="5">EGGRZ-B1_66</strain>
        <tissue evidence="5">Body</tissue>
    </source>
</reference>
<dbReference type="AlphaFoldDB" id="A0ABD2QEN7"/>
<evidence type="ECO:0000256" key="3">
    <source>
        <dbReference type="SAM" id="MobiDB-lite"/>
    </source>
</evidence>
<name>A0ABD2QEN7_9PLAT</name>
<dbReference type="InterPro" id="IPR050540">
    <property type="entry name" value="F-actin_Monoox_Mical"/>
</dbReference>
<protein>
    <recommendedName>
        <fullName evidence="4">Calponin-homology (CH) domain-containing protein</fullName>
    </recommendedName>
</protein>
<evidence type="ECO:0000256" key="2">
    <source>
        <dbReference type="ARBA" id="ARBA00023054"/>
    </source>
</evidence>
<dbReference type="PROSITE" id="PS50021">
    <property type="entry name" value="CH"/>
    <property type="match status" value="1"/>
</dbReference>
<feature type="region of interest" description="Disordered" evidence="3">
    <location>
        <begin position="149"/>
        <end position="236"/>
    </location>
</feature>
<keyword evidence="6" id="KW-1185">Reference proteome</keyword>
<sequence length="431" mass="46144">MTGDKIKTLQDELKRLNSNLDLALSSSPSLSSSASSATVVASSPTKVVPSASPSPKSSPIKSITPQKAVTSTPTSNFLHRHYRATIHSISPAGGHHHTSLPLSNGTTVRNLIQSIENQVKAVHQQKLQQQQASDQSSVLRSPSVLSNRFSASQATSSTSSLGRSPSLCVASNPNEPVHSSATLPHRLQQDSSSYEPQAQKLRETKKRDIPEDSSVAPGGPPQKMLSQTPTESRGGRKLSNVAAMAATWNAISESKQSSPKVHTSASNASNCVSTNAGSASALFSGPVATSSAGADVPTQHNHPLQDLVRKTKAGSKRNALLKWCQMQTAGYQGVEVNNFSSSWNNGLAFCALLHTFLPDRIPWKELITTNGLPVDKKRCFEVAFEAAQSVGIETTLSLNDMLNTDRPDWSSVMAYIACIYVHFTEENHKLT</sequence>
<evidence type="ECO:0000256" key="1">
    <source>
        <dbReference type="ARBA" id="ARBA00009452"/>
    </source>
</evidence>
<feature type="compositionally biased region" description="Polar residues" evidence="3">
    <location>
        <begin position="169"/>
        <end position="182"/>
    </location>
</feature>
<dbReference type="PANTHER" id="PTHR23167:SF46">
    <property type="entry name" value="EPS15 HOMOLOGY DOMAIN CONTAINING PROTEIN-BINDING PROTEIN 1, ISOFORM F"/>
    <property type="match status" value="1"/>
</dbReference>
<dbReference type="SUPFAM" id="SSF47576">
    <property type="entry name" value="Calponin-homology domain, CH-domain"/>
    <property type="match status" value="1"/>
</dbReference>
<feature type="domain" description="Calponin-homology (CH)" evidence="4">
    <location>
        <begin position="314"/>
        <end position="424"/>
    </location>
</feature>
<gene>
    <name evidence="5" type="ORF">Ciccas_003359</name>
</gene>
<feature type="compositionally biased region" description="Low complexity" evidence="3">
    <location>
        <begin position="150"/>
        <end position="167"/>
    </location>
</feature>
<dbReference type="InterPro" id="IPR001715">
    <property type="entry name" value="CH_dom"/>
</dbReference>
<keyword evidence="2" id="KW-0175">Coiled coil</keyword>
<proteinExistence type="inferred from homology"/>
<dbReference type="PANTHER" id="PTHR23167">
    <property type="entry name" value="CALPONIN HOMOLOGY DOMAIN-CONTAINING PROTEIN DDB_G0272472-RELATED"/>
    <property type="match status" value="1"/>
</dbReference>
<dbReference type="Proteomes" id="UP001626550">
    <property type="component" value="Unassembled WGS sequence"/>
</dbReference>
<dbReference type="Pfam" id="PF00307">
    <property type="entry name" value="CH"/>
    <property type="match status" value="1"/>
</dbReference>
<organism evidence="5 6">
    <name type="scientific">Cichlidogyrus casuarinus</name>
    <dbReference type="NCBI Taxonomy" id="1844966"/>
    <lineage>
        <taxon>Eukaryota</taxon>
        <taxon>Metazoa</taxon>
        <taxon>Spiralia</taxon>
        <taxon>Lophotrochozoa</taxon>
        <taxon>Platyhelminthes</taxon>
        <taxon>Monogenea</taxon>
        <taxon>Monopisthocotylea</taxon>
        <taxon>Dactylogyridea</taxon>
        <taxon>Ancyrocephalidae</taxon>
        <taxon>Cichlidogyrus</taxon>
    </lineage>
</organism>
<evidence type="ECO:0000313" key="5">
    <source>
        <dbReference type="EMBL" id="KAL3317974.1"/>
    </source>
</evidence>
<comment type="caution">
    <text evidence="5">The sequence shown here is derived from an EMBL/GenBank/DDBJ whole genome shotgun (WGS) entry which is preliminary data.</text>
</comment>
<comment type="similarity">
    <text evidence="1">Belongs to the cytospin-A family.</text>
</comment>
<dbReference type="EMBL" id="JBJKFK010000303">
    <property type="protein sequence ID" value="KAL3317974.1"/>
    <property type="molecule type" value="Genomic_DNA"/>
</dbReference>
<dbReference type="InterPro" id="IPR036872">
    <property type="entry name" value="CH_dom_sf"/>
</dbReference>
<feature type="compositionally biased region" description="Low complexity" evidence="3">
    <location>
        <begin position="24"/>
        <end position="65"/>
    </location>
</feature>